<dbReference type="OrthoDB" id="3945418at2759"/>
<protein>
    <submittedName>
        <fullName evidence="9">Benzoate 4-monooxygenase cytochrome p450</fullName>
    </submittedName>
</protein>
<gene>
    <name evidence="9" type="ORF">GQ607_000607</name>
</gene>
<feature type="transmembrane region" description="Helical" evidence="8">
    <location>
        <begin position="12"/>
        <end position="32"/>
    </location>
</feature>
<dbReference type="PRINTS" id="PR00463">
    <property type="entry name" value="EP450I"/>
</dbReference>
<keyword evidence="4 6" id="KW-0479">Metal-binding</keyword>
<dbReference type="Pfam" id="PF00067">
    <property type="entry name" value="p450"/>
    <property type="match status" value="1"/>
</dbReference>
<evidence type="ECO:0000256" key="8">
    <source>
        <dbReference type="SAM" id="Phobius"/>
    </source>
</evidence>
<dbReference type="AlphaFoldDB" id="A0A8H3ZY03"/>
<dbReference type="InterPro" id="IPR050121">
    <property type="entry name" value="Cytochrome_P450_monoxygenase"/>
</dbReference>
<dbReference type="GO" id="GO:0004497">
    <property type="term" value="F:monooxygenase activity"/>
    <property type="evidence" value="ECO:0007669"/>
    <property type="project" value="UniProtKB-KW"/>
</dbReference>
<feature type="binding site" description="axial binding residue" evidence="6">
    <location>
        <position position="430"/>
    </location>
    <ligand>
        <name>heme</name>
        <dbReference type="ChEBI" id="CHEBI:30413"/>
    </ligand>
    <ligandPart>
        <name>Fe</name>
        <dbReference type="ChEBI" id="CHEBI:18248"/>
    </ligandPart>
</feature>
<keyword evidence="10" id="KW-1185">Reference proteome</keyword>
<dbReference type="CDD" id="cd11062">
    <property type="entry name" value="CYP58-like"/>
    <property type="match status" value="1"/>
</dbReference>
<dbReference type="InterPro" id="IPR002401">
    <property type="entry name" value="Cyt_P450_E_grp-I"/>
</dbReference>
<dbReference type="Gene3D" id="1.10.630.10">
    <property type="entry name" value="Cytochrome P450"/>
    <property type="match status" value="1"/>
</dbReference>
<keyword evidence="8" id="KW-0472">Membrane</keyword>
<evidence type="ECO:0000256" key="2">
    <source>
        <dbReference type="ARBA" id="ARBA00010617"/>
    </source>
</evidence>
<keyword evidence="7 9" id="KW-0503">Monooxygenase</keyword>
<dbReference type="GO" id="GO:0020037">
    <property type="term" value="F:heme binding"/>
    <property type="evidence" value="ECO:0007669"/>
    <property type="project" value="InterPro"/>
</dbReference>
<feature type="transmembrane region" description="Helical" evidence="8">
    <location>
        <begin position="217"/>
        <end position="236"/>
    </location>
</feature>
<evidence type="ECO:0000256" key="3">
    <source>
        <dbReference type="ARBA" id="ARBA00022617"/>
    </source>
</evidence>
<keyword evidence="5 6" id="KW-0408">Iron</keyword>
<evidence type="ECO:0000313" key="9">
    <source>
        <dbReference type="EMBL" id="KAF0332591.1"/>
    </source>
</evidence>
<evidence type="ECO:0000256" key="5">
    <source>
        <dbReference type="ARBA" id="ARBA00023004"/>
    </source>
</evidence>
<dbReference type="GO" id="GO:0005506">
    <property type="term" value="F:iron ion binding"/>
    <property type="evidence" value="ECO:0007669"/>
    <property type="project" value="InterPro"/>
</dbReference>
<dbReference type="InterPro" id="IPR017972">
    <property type="entry name" value="Cyt_P450_CS"/>
</dbReference>
<proteinExistence type="inferred from homology"/>
<dbReference type="PRINTS" id="PR00385">
    <property type="entry name" value="P450"/>
</dbReference>
<dbReference type="SUPFAM" id="SSF48264">
    <property type="entry name" value="Cytochrome P450"/>
    <property type="match status" value="1"/>
</dbReference>
<comment type="cofactor">
    <cofactor evidence="1 6">
        <name>heme</name>
        <dbReference type="ChEBI" id="CHEBI:30413"/>
    </cofactor>
</comment>
<keyword evidence="8" id="KW-0812">Transmembrane</keyword>
<evidence type="ECO:0000256" key="7">
    <source>
        <dbReference type="RuleBase" id="RU000461"/>
    </source>
</evidence>
<keyword evidence="8" id="KW-1133">Transmembrane helix</keyword>
<dbReference type="GO" id="GO:0016705">
    <property type="term" value="F:oxidoreductase activity, acting on paired donors, with incorporation or reduction of molecular oxygen"/>
    <property type="evidence" value="ECO:0007669"/>
    <property type="project" value="InterPro"/>
</dbReference>
<reference evidence="9 10" key="1">
    <citation type="submission" date="2019-12" db="EMBL/GenBank/DDBJ databases">
        <title>A genome sequence resource for the geographically widespread anthracnose pathogen Colletotrichum asianum.</title>
        <authorList>
            <person name="Meng Y."/>
        </authorList>
    </citation>
    <scope>NUCLEOTIDE SEQUENCE [LARGE SCALE GENOMIC DNA]</scope>
    <source>
        <strain evidence="9 10">ICMP 18580</strain>
    </source>
</reference>
<dbReference type="InterPro" id="IPR001128">
    <property type="entry name" value="Cyt_P450"/>
</dbReference>
<dbReference type="InterPro" id="IPR036396">
    <property type="entry name" value="Cyt_P450_sf"/>
</dbReference>
<organism evidence="9 10">
    <name type="scientific">Colletotrichum asianum</name>
    <dbReference type="NCBI Taxonomy" id="702518"/>
    <lineage>
        <taxon>Eukaryota</taxon>
        <taxon>Fungi</taxon>
        <taxon>Dikarya</taxon>
        <taxon>Ascomycota</taxon>
        <taxon>Pezizomycotina</taxon>
        <taxon>Sordariomycetes</taxon>
        <taxon>Hypocreomycetidae</taxon>
        <taxon>Glomerellales</taxon>
        <taxon>Glomerellaceae</taxon>
        <taxon>Colletotrichum</taxon>
        <taxon>Colletotrichum gloeosporioides species complex</taxon>
    </lineage>
</organism>
<evidence type="ECO:0000256" key="4">
    <source>
        <dbReference type="ARBA" id="ARBA00022723"/>
    </source>
</evidence>
<comment type="caution">
    <text evidence="9">The sequence shown here is derived from an EMBL/GenBank/DDBJ whole genome shotgun (WGS) entry which is preliminary data.</text>
</comment>
<keyword evidence="7" id="KW-0560">Oxidoreductase</keyword>
<keyword evidence="3 6" id="KW-0349">Heme</keyword>
<accession>A0A8H3ZY03</accession>
<dbReference type="EMBL" id="WOWK01000001">
    <property type="protein sequence ID" value="KAF0332591.1"/>
    <property type="molecule type" value="Genomic_DNA"/>
</dbReference>
<name>A0A8H3ZY03_9PEZI</name>
<dbReference type="PANTHER" id="PTHR24305">
    <property type="entry name" value="CYTOCHROME P450"/>
    <property type="match status" value="1"/>
</dbReference>
<sequence>MALTYSVSGSIQMLLLGGLLYSIGLLFYRLFFHPLRKIPGPWYAAATSWYEFYYDVVLDGQLVRQYPILHEKYEATHFVNRVYANNSRYLKDSGFYQAFGTLKYSIVMLIDPEEHKQRRNTVKSLFSTKQMDQLAPSILDVVRRAMKRAQRSYDGGAPLNIQALWSSVTVDTIMSVLFDRQMNFVDSDEEMPPFLDAMTKFADNFLLTKHFPLMNRLAVGLPMSIAGMMIPGFAAFRKQCSEWIGEIEHKQARGLTTASDGRPTYFDLLLRSNAKMPNGLNREALVDEAFVLCFAGTDTTGIGLSLGTYYLLKNPEKLNKMLDELKTVKTNAEGIFEYRELCNLPYLVKSLRLSSPVPGITPRRVPAGGVYVAGHFLPGGSTVSQAIRTIHDNPDIFPEPERFIPERWLGENGWELEKWFVPFSKGTRACIGLNVAYMEMYLCLANLFTRFNMSLYKTDDNTTKWADGPAARIRESVKVNIDSVKM</sequence>
<evidence type="ECO:0000313" key="10">
    <source>
        <dbReference type="Proteomes" id="UP000434172"/>
    </source>
</evidence>
<dbReference type="Proteomes" id="UP000434172">
    <property type="component" value="Unassembled WGS sequence"/>
</dbReference>
<dbReference type="PROSITE" id="PS00086">
    <property type="entry name" value="CYTOCHROME_P450"/>
    <property type="match status" value="1"/>
</dbReference>
<evidence type="ECO:0000256" key="1">
    <source>
        <dbReference type="ARBA" id="ARBA00001971"/>
    </source>
</evidence>
<dbReference type="PANTHER" id="PTHR24305:SF166">
    <property type="entry name" value="CYTOCHROME P450 12A4, MITOCHONDRIAL-RELATED"/>
    <property type="match status" value="1"/>
</dbReference>
<evidence type="ECO:0000256" key="6">
    <source>
        <dbReference type="PIRSR" id="PIRSR602401-1"/>
    </source>
</evidence>
<comment type="similarity">
    <text evidence="2 7">Belongs to the cytochrome P450 family.</text>
</comment>